<dbReference type="AlphaFoldDB" id="A0A663MFP3"/>
<evidence type="ECO:0000256" key="1">
    <source>
        <dbReference type="SAM" id="MobiDB-lite"/>
    </source>
</evidence>
<proteinExistence type="predicted"/>
<feature type="region of interest" description="Disordered" evidence="1">
    <location>
        <begin position="151"/>
        <end position="189"/>
    </location>
</feature>
<evidence type="ECO:0000313" key="3">
    <source>
        <dbReference type="Proteomes" id="UP000472269"/>
    </source>
</evidence>
<dbReference type="Proteomes" id="UP000472269">
    <property type="component" value="Unplaced"/>
</dbReference>
<dbReference type="Gene3D" id="2.60.40.10">
    <property type="entry name" value="Immunoglobulins"/>
    <property type="match status" value="1"/>
</dbReference>
<evidence type="ECO:0000313" key="2">
    <source>
        <dbReference type="Ensembl" id="ENSACUP00000010168.1"/>
    </source>
</evidence>
<reference evidence="2" key="2">
    <citation type="submission" date="2025-09" db="UniProtKB">
        <authorList>
            <consortium name="Ensembl"/>
        </authorList>
    </citation>
    <scope>IDENTIFICATION</scope>
</reference>
<organism evidence="2 3">
    <name type="scientific">Athene cunicularia</name>
    <name type="common">Burrowing owl</name>
    <name type="synonym">Speotyto cunicularia</name>
    <dbReference type="NCBI Taxonomy" id="194338"/>
    <lineage>
        <taxon>Eukaryota</taxon>
        <taxon>Metazoa</taxon>
        <taxon>Chordata</taxon>
        <taxon>Craniata</taxon>
        <taxon>Vertebrata</taxon>
        <taxon>Euteleostomi</taxon>
        <taxon>Archelosauria</taxon>
        <taxon>Archosauria</taxon>
        <taxon>Dinosauria</taxon>
        <taxon>Saurischia</taxon>
        <taxon>Theropoda</taxon>
        <taxon>Coelurosauria</taxon>
        <taxon>Aves</taxon>
        <taxon>Neognathae</taxon>
        <taxon>Neoaves</taxon>
        <taxon>Telluraves</taxon>
        <taxon>Strigiformes</taxon>
        <taxon>Strigidae</taxon>
        <taxon>Athene</taxon>
    </lineage>
</organism>
<feature type="compositionally biased region" description="Polar residues" evidence="1">
    <location>
        <begin position="177"/>
        <end position="189"/>
    </location>
</feature>
<protein>
    <submittedName>
        <fullName evidence="2">Uncharacterized protein</fullName>
    </submittedName>
</protein>
<dbReference type="Ensembl" id="ENSACUT00000010856.1">
    <property type="protein sequence ID" value="ENSACUP00000010168.1"/>
    <property type="gene ID" value="ENSACUG00000006876.1"/>
</dbReference>
<accession>A0A663MFP3</accession>
<dbReference type="InterPro" id="IPR013783">
    <property type="entry name" value="Ig-like_fold"/>
</dbReference>
<keyword evidence="3" id="KW-1185">Reference proteome</keyword>
<sequence>MPGAPASPLPACRCGHSAEGGLGHTLDDPQREVGSPRADAVGRTMPCRADCPSPWVLQVQTDERVVRTERGILLRSVQRADAGLYLCHATEHGFTQPLLRLSLEVIGARQAAGMAPAADPQLPAGAPGRKVWYRDFLQLVERPPLGSADKVCQRLWSQGRPPPPPRAHAGPPGRGPTYTSMSGRGSRPT</sequence>
<name>A0A663MFP3_ATHCN</name>
<reference evidence="2" key="1">
    <citation type="submission" date="2025-08" db="UniProtKB">
        <authorList>
            <consortium name="Ensembl"/>
        </authorList>
    </citation>
    <scope>IDENTIFICATION</scope>
</reference>